<dbReference type="OrthoDB" id="2196114at2759"/>
<dbReference type="Gene3D" id="1.10.1170.10">
    <property type="entry name" value="Inhibitor Of Apoptosis Protein (2mihbC-IAP-1), Chain A"/>
    <property type="match status" value="1"/>
</dbReference>
<name>A0A1I7S5T8_BURXY</name>
<evidence type="ECO:0000256" key="2">
    <source>
        <dbReference type="ARBA" id="ARBA00022833"/>
    </source>
</evidence>
<accession>A0A1I7S5T8</accession>
<protein>
    <submittedName>
        <fullName evidence="3">(pine wood nematode) hypothetical protein</fullName>
    </submittedName>
</protein>
<sequence>MATEVVVEQDQASSCSTRISDFDLDSLSSILTEFDDILERKVELPPMEEFLMTVQDQSIHLRDWLKLENRLNTFVDWPYDDVQGAVCTSEKLALSGFMMTSSEQFCAKCILCDLELCLAKSNPPSERHLAYRPNCLLANMKKSEKEFLVSDVVDLCIDRVHHHNYPDIKIEALQDLWLQTPPAFQLDRKVMDIYLGNASGAISDAIEDISSRYSTFDCEESSFPTLISDEIFLSSED</sequence>
<dbReference type="SMR" id="A0A1I7S5T8"/>
<evidence type="ECO:0000313" key="4">
    <source>
        <dbReference type="EMBL" id="CAG9125057.1"/>
    </source>
</evidence>
<evidence type="ECO:0000313" key="5">
    <source>
        <dbReference type="Proteomes" id="UP000095284"/>
    </source>
</evidence>
<dbReference type="InterPro" id="IPR001370">
    <property type="entry name" value="BIR_rpt"/>
</dbReference>
<evidence type="ECO:0000313" key="6">
    <source>
        <dbReference type="Proteomes" id="UP000659654"/>
    </source>
</evidence>
<dbReference type="PANTHER" id="PTHR46771">
    <property type="entry name" value="DETERIN"/>
    <property type="match status" value="1"/>
</dbReference>
<dbReference type="AlphaFoldDB" id="A0A1I7S5T8"/>
<dbReference type="EMBL" id="CAJFCV020000005">
    <property type="protein sequence ID" value="CAG9125057.1"/>
    <property type="molecule type" value="Genomic_DNA"/>
</dbReference>
<dbReference type="Proteomes" id="UP000582659">
    <property type="component" value="Unassembled WGS sequence"/>
</dbReference>
<proteinExistence type="predicted"/>
<keyword evidence="6" id="KW-1185">Reference proteome</keyword>
<dbReference type="SMART" id="SM00238">
    <property type="entry name" value="BIR"/>
    <property type="match status" value="1"/>
</dbReference>
<dbReference type="Pfam" id="PF00653">
    <property type="entry name" value="BIR"/>
    <property type="match status" value="1"/>
</dbReference>
<dbReference type="PROSITE" id="PS50143">
    <property type="entry name" value="BIR_REPEAT_2"/>
    <property type="match status" value="1"/>
</dbReference>
<keyword evidence="2" id="KW-0862">Zinc</keyword>
<evidence type="ECO:0000256" key="1">
    <source>
        <dbReference type="ARBA" id="ARBA00022723"/>
    </source>
</evidence>
<organism evidence="5 7">
    <name type="scientific">Bursaphelenchus xylophilus</name>
    <name type="common">Pinewood nematode worm</name>
    <name type="synonym">Aphelenchoides xylophilus</name>
    <dbReference type="NCBI Taxonomy" id="6326"/>
    <lineage>
        <taxon>Eukaryota</taxon>
        <taxon>Metazoa</taxon>
        <taxon>Ecdysozoa</taxon>
        <taxon>Nematoda</taxon>
        <taxon>Chromadorea</taxon>
        <taxon>Rhabditida</taxon>
        <taxon>Tylenchina</taxon>
        <taxon>Tylenchomorpha</taxon>
        <taxon>Aphelenchoidea</taxon>
        <taxon>Aphelenchoididae</taxon>
        <taxon>Bursaphelenchus</taxon>
    </lineage>
</organism>
<dbReference type="Proteomes" id="UP000659654">
    <property type="component" value="Unassembled WGS sequence"/>
</dbReference>
<reference evidence="7" key="1">
    <citation type="submission" date="2016-11" db="UniProtKB">
        <authorList>
            <consortium name="WormBaseParasite"/>
        </authorList>
    </citation>
    <scope>IDENTIFICATION</scope>
</reference>
<dbReference type="Proteomes" id="UP000095284">
    <property type="component" value="Unplaced"/>
</dbReference>
<gene>
    <name evidence="3" type="ORF">BXYJ_LOCUS12584</name>
</gene>
<evidence type="ECO:0000313" key="3">
    <source>
        <dbReference type="EMBL" id="CAD5232493.1"/>
    </source>
</evidence>
<reference evidence="4" key="2">
    <citation type="submission" date="2020-08" db="EMBL/GenBank/DDBJ databases">
        <authorList>
            <person name="Kikuchi T."/>
        </authorList>
    </citation>
    <scope>NUCLEOTIDE SEQUENCE</scope>
    <source>
        <strain evidence="3">Ka4C1</strain>
    </source>
</reference>
<keyword evidence="1" id="KW-0479">Metal-binding</keyword>
<dbReference type="PANTHER" id="PTHR46771:SF5">
    <property type="entry name" value="DETERIN"/>
    <property type="match status" value="1"/>
</dbReference>
<evidence type="ECO:0000313" key="7">
    <source>
        <dbReference type="WBParaSite" id="BXY_0837400.1"/>
    </source>
</evidence>
<dbReference type="SUPFAM" id="SSF57924">
    <property type="entry name" value="Inhibitor of apoptosis (IAP) repeat"/>
    <property type="match status" value="1"/>
</dbReference>
<dbReference type="EMBL" id="CAJFDI010000005">
    <property type="protein sequence ID" value="CAD5232493.1"/>
    <property type="molecule type" value="Genomic_DNA"/>
</dbReference>
<dbReference type="GO" id="GO:0046872">
    <property type="term" value="F:metal ion binding"/>
    <property type="evidence" value="ECO:0007669"/>
    <property type="project" value="UniProtKB-KW"/>
</dbReference>
<dbReference type="InterPro" id="IPR051190">
    <property type="entry name" value="Baculoviral_IAP"/>
</dbReference>
<dbReference type="WBParaSite" id="BXY_0837400.1">
    <property type="protein sequence ID" value="BXY_0837400.1"/>
    <property type="gene ID" value="BXY_0837400"/>
</dbReference>